<sequence>MWINHNVEVFIICRDARAVRPMIMASLIWIPIFTKLRFIFETTKNAEKKHIFAITENLKIIMDTSVTIHNISEYDEILRQAVAVIDGYTKLIIPRDELKQLISDEIRTFNTENI</sequence>
<evidence type="ECO:0000313" key="2">
    <source>
        <dbReference type="Proteomes" id="UP000186549"/>
    </source>
</evidence>
<dbReference type="Proteomes" id="UP000186549">
    <property type="component" value="Unassembled WGS sequence"/>
</dbReference>
<organism evidence="1 2">
    <name type="scientific">Bacteroides uniformis</name>
    <dbReference type="NCBI Taxonomy" id="820"/>
    <lineage>
        <taxon>Bacteria</taxon>
        <taxon>Pseudomonadati</taxon>
        <taxon>Bacteroidota</taxon>
        <taxon>Bacteroidia</taxon>
        <taxon>Bacteroidales</taxon>
        <taxon>Bacteroidaceae</taxon>
        <taxon>Bacteroides</taxon>
    </lineage>
</organism>
<evidence type="ECO:0000313" key="1">
    <source>
        <dbReference type="EMBL" id="OKZ32213.1"/>
    </source>
</evidence>
<accession>A0A1Q6I0G0</accession>
<gene>
    <name evidence="1" type="ORF">BHV79_11020</name>
</gene>
<dbReference type="AlphaFoldDB" id="A0A1Q6I0G0"/>
<proteinExistence type="predicted"/>
<protein>
    <submittedName>
        <fullName evidence="1">Uncharacterized protein</fullName>
    </submittedName>
</protein>
<reference evidence="1 2" key="1">
    <citation type="journal article" date="2016" name="Nat. Biotechnol.">
        <title>Measurement of bacterial replication rates in microbial communities.</title>
        <authorList>
            <person name="Brown C.T."/>
            <person name="Olm M.R."/>
            <person name="Thomas B.C."/>
            <person name="Banfield J.F."/>
        </authorList>
    </citation>
    <scope>NUCLEOTIDE SEQUENCE [LARGE SCALE GENOMIC DNA]</scope>
    <source>
        <strain evidence="1">45_41</strain>
    </source>
</reference>
<name>A0A1Q6I0G0_BACUN</name>
<comment type="caution">
    <text evidence="1">The sequence shown here is derived from an EMBL/GenBank/DDBJ whole genome shotgun (WGS) entry which is preliminary data.</text>
</comment>
<dbReference type="EMBL" id="MNQU01000235">
    <property type="protein sequence ID" value="OKZ32213.1"/>
    <property type="molecule type" value="Genomic_DNA"/>
</dbReference>